<evidence type="ECO:0000313" key="2">
    <source>
        <dbReference type="Proteomes" id="UP000600363"/>
    </source>
</evidence>
<organism evidence="1 2">
    <name type="scientific">Methermicoccus shengliensis</name>
    <dbReference type="NCBI Taxonomy" id="660064"/>
    <lineage>
        <taxon>Archaea</taxon>
        <taxon>Methanobacteriati</taxon>
        <taxon>Methanobacteriota</taxon>
        <taxon>Stenosarchaea group</taxon>
        <taxon>Methanomicrobia</taxon>
        <taxon>Methanosarcinales</taxon>
        <taxon>Methermicoccaceae</taxon>
        <taxon>Methermicoccus</taxon>
    </lineage>
</organism>
<proteinExistence type="predicted"/>
<dbReference type="AlphaFoldDB" id="A0A832RV94"/>
<protein>
    <submittedName>
        <fullName evidence="1">Uncharacterized protein</fullName>
    </submittedName>
</protein>
<comment type="caution">
    <text evidence="1">The sequence shown here is derived from an EMBL/GenBank/DDBJ whole genome shotgun (WGS) entry which is preliminary data.</text>
</comment>
<evidence type="ECO:0000313" key="1">
    <source>
        <dbReference type="EMBL" id="HIH69435.1"/>
    </source>
</evidence>
<accession>A0A832RV94</accession>
<dbReference type="Proteomes" id="UP000600363">
    <property type="component" value="Unassembled WGS sequence"/>
</dbReference>
<dbReference type="RefSeq" id="WP_157203048.1">
    <property type="nucleotide sequence ID" value="NZ_DUIH01000009.1"/>
</dbReference>
<dbReference type="EMBL" id="DUIH01000009">
    <property type="protein sequence ID" value="HIH69435.1"/>
    <property type="molecule type" value="Genomic_DNA"/>
</dbReference>
<reference evidence="1" key="1">
    <citation type="journal article" date="2020" name="bioRxiv">
        <title>A rank-normalized archaeal taxonomy based on genome phylogeny resolves widespread incomplete and uneven classifications.</title>
        <authorList>
            <person name="Rinke C."/>
            <person name="Chuvochina M."/>
            <person name="Mussig A.J."/>
            <person name="Chaumeil P.-A."/>
            <person name="Waite D.W."/>
            <person name="Whitman W.B."/>
            <person name="Parks D.H."/>
            <person name="Hugenholtz P."/>
        </authorList>
    </citation>
    <scope>NUCLEOTIDE SEQUENCE</scope>
    <source>
        <strain evidence="1">UBA12518</strain>
    </source>
</reference>
<gene>
    <name evidence="1" type="ORF">HA299_02260</name>
</gene>
<name>A0A832RV94_9EURY</name>
<sequence length="67" mass="7922">MIRLLKRTFLHLPHVVASWNDIEDRFSIGLTESRQALRTLDASYFARMLPPREHWRAYEEFKGCASS</sequence>